<evidence type="ECO:0000313" key="4">
    <source>
        <dbReference type="Proteomes" id="UP001139179"/>
    </source>
</evidence>
<dbReference type="GO" id="GO:0003677">
    <property type="term" value="F:DNA binding"/>
    <property type="evidence" value="ECO:0007669"/>
    <property type="project" value="UniProtKB-KW"/>
</dbReference>
<name>A0A9X2ISG8_9BACI</name>
<reference evidence="3" key="1">
    <citation type="submission" date="2022-05" db="EMBL/GenBank/DDBJ databases">
        <title>Comparative Genomics of Spacecraft Associated Microbes.</title>
        <authorList>
            <person name="Tran M.T."/>
            <person name="Wright A."/>
            <person name="Seuylemezian A."/>
            <person name="Eisen J."/>
            <person name="Coil D."/>
        </authorList>
    </citation>
    <scope>NUCLEOTIDE SEQUENCE</scope>
    <source>
        <strain evidence="3">214.1.1</strain>
    </source>
</reference>
<protein>
    <submittedName>
        <fullName evidence="3">Helix-turn-helix transcriptional regulator</fullName>
    </submittedName>
</protein>
<proteinExistence type="predicted"/>
<evidence type="ECO:0000256" key="1">
    <source>
        <dbReference type="ARBA" id="ARBA00023125"/>
    </source>
</evidence>
<dbReference type="AlphaFoldDB" id="A0A9X2ISG8"/>
<dbReference type="Proteomes" id="UP001139179">
    <property type="component" value="Unassembled WGS sequence"/>
</dbReference>
<dbReference type="Gene3D" id="1.10.260.40">
    <property type="entry name" value="lambda repressor-like DNA-binding domains"/>
    <property type="match status" value="1"/>
</dbReference>
<dbReference type="SMART" id="SM00530">
    <property type="entry name" value="HTH_XRE"/>
    <property type="match status" value="1"/>
</dbReference>
<dbReference type="RefSeq" id="WP_251225191.1">
    <property type="nucleotide sequence ID" value="NZ_JAMBOL010000042.1"/>
</dbReference>
<feature type="domain" description="HTH cro/C1-type" evidence="2">
    <location>
        <begin position="6"/>
        <end position="60"/>
    </location>
</feature>
<dbReference type="EMBL" id="JAMBOL010000042">
    <property type="protein sequence ID" value="MCM3716543.1"/>
    <property type="molecule type" value="Genomic_DNA"/>
</dbReference>
<dbReference type="PANTHER" id="PTHR46558:SF11">
    <property type="entry name" value="HTH-TYPE TRANSCRIPTIONAL REGULATOR XRE"/>
    <property type="match status" value="1"/>
</dbReference>
<dbReference type="InterPro" id="IPR010982">
    <property type="entry name" value="Lambda_DNA-bd_dom_sf"/>
</dbReference>
<dbReference type="Pfam" id="PF01381">
    <property type="entry name" value="HTH_3"/>
    <property type="match status" value="1"/>
</dbReference>
<evidence type="ECO:0000259" key="2">
    <source>
        <dbReference type="PROSITE" id="PS50943"/>
    </source>
</evidence>
<dbReference type="InterPro" id="IPR001387">
    <property type="entry name" value="Cro/C1-type_HTH"/>
</dbReference>
<comment type="caution">
    <text evidence="3">The sequence shown here is derived from an EMBL/GenBank/DDBJ whole genome shotgun (WGS) entry which is preliminary data.</text>
</comment>
<accession>A0A9X2ISG8</accession>
<dbReference type="CDD" id="cd00093">
    <property type="entry name" value="HTH_XRE"/>
    <property type="match status" value="1"/>
</dbReference>
<dbReference type="PROSITE" id="PS50943">
    <property type="entry name" value="HTH_CROC1"/>
    <property type="match status" value="1"/>
</dbReference>
<gene>
    <name evidence="3" type="ORF">M3202_21080</name>
</gene>
<sequence length="116" mass="13319">MIPQRLKALRKSKQLTQEQLGKEINVTKVSVSGYENGNRTPDTATLQRIADFFAVSVDYLLGRTDKPTSILTPASSQENLFFLDEESITPEEAEELKKHLEFLRYKAKEVNREEME</sequence>
<evidence type="ECO:0000313" key="3">
    <source>
        <dbReference type="EMBL" id="MCM3716543.1"/>
    </source>
</evidence>
<keyword evidence="4" id="KW-1185">Reference proteome</keyword>
<keyword evidence="1" id="KW-0238">DNA-binding</keyword>
<dbReference type="SUPFAM" id="SSF47413">
    <property type="entry name" value="lambda repressor-like DNA-binding domains"/>
    <property type="match status" value="1"/>
</dbReference>
<dbReference type="PANTHER" id="PTHR46558">
    <property type="entry name" value="TRACRIPTIONAL REGULATORY PROTEIN-RELATED-RELATED"/>
    <property type="match status" value="1"/>
</dbReference>
<organism evidence="3 4">
    <name type="scientific">Halalkalibacter oceani</name>
    <dbReference type="NCBI Taxonomy" id="1653776"/>
    <lineage>
        <taxon>Bacteria</taxon>
        <taxon>Bacillati</taxon>
        <taxon>Bacillota</taxon>
        <taxon>Bacilli</taxon>
        <taxon>Bacillales</taxon>
        <taxon>Bacillaceae</taxon>
        <taxon>Halalkalibacter</taxon>
    </lineage>
</organism>